<organism evidence="1 2">
    <name type="scientific">Actinophytocola xanthii</name>
    <dbReference type="NCBI Taxonomy" id="1912961"/>
    <lineage>
        <taxon>Bacteria</taxon>
        <taxon>Bacillati</taxon>
        <taxon>Actinomycetota</taxon>
        <taxon>Actinomycetes</taxon>
        <taxon>Pseudonocardiales</taxon>
        <taxon>Pseudonocardiaceae</taxon>
    </lineage>
</organism>
<proteinExistence type="predicted"/>
<keyword evidence="2" id="KW-1185">Reference proteome</keyword>
<gene>
    <name evidence="1" type="ORF">BU204_27350</name>
</gene>
<dbReference type="EMBL" id="MSIE01000056">
    <property type="protein sequence ID" value="OLF13394.1"/>
    <property type="molecule type" value="Genomic_DNA"/>
</dbReference>
<reference evidence="1 2" key="1">
    <citation type="submission" date="2016-12" db="EMBL/GenBank/DDBJ databases">
        <title>The draft genome sequence of Actinophytocola sp. 11-183.</title>
        <authorList>
            <person name="Wang W."/>
            <person name="Yuan L."/>
        </authorList>
    </citation>
    <scope>NUCLEOTIDE SEQUENCE [LARGE SCALE GENOMIC DNA]</scope>
    <source>
        <strain evidence="1 2">11-183</strain>
    </source>
</reference>
<protein>
    <submittedName>
        <fullName evidence="1">Uncharacterized protein</fullName>
    </submittedName>
</protein>
<dbReference type="AlphaFoldDB" id="A0A1Q8CGC1"/>
<accession>A0A1Q8CGC1</accession>
<evidence type="ECO:0000313" key="1">
    <source>
        <dbReference type="EMBL" id="OLF13394.1"/>
    </source>
</evidence>
<name>A0A1Q8CGC1_9PSEU</name>
<sequence length="88" mass="9453">MPNIRPRAGHDLLTGIDSVLSRLDTPEPDGDGAAEFLLIALVRCAACGDIPQVRAQADAVRFAAALLRDGMTERAVLMLKQARMDLLP</sequence>
<dbReference type="Proteomes" id="UP000185596">
    <property type="component" value="Unassembled WGS sequence"/>
</dbReference>
<evidence type="ECO:0000313" key="2">
    <source>
        <dbReference type="Proteomes" id="UP000185596"/>
    </source>
</evidence>
<comment type="caution">
    <text evidence="1">The sequence shown here is derived from an EMBL/GenBank/DDBJ whole genome shotgun (WGS) entry which is preliminary data.</text>
</comment>